<dbReference type="InterPro" id="IPR003721">
    <property type="entry name" value="Pantoate_ligase"/>
</dbReference>
<comment type="caution">
    <text evidence="8">Lacks conserved residue(s) required for the propagation of feature annotation.</text>
</comment>
<keyword evidence="4 8" id="KW-0566">Pantothenate biosynthesis</keyword>
<proteinExistence type="inferred from homology"/>
<dbReference type="Gene3D" id="3.40.50.620">
    <property type="entry name" value="HUPs"/>
    <property type="match status" value="1"/>
</dbReference>
<keyword evidence="3 8" id="KW-0436">Ligase</keyword>
<dbReference type="NCBIfam" id="TIGR00018">
    <property type="entry name" value="panC"/>
    <property type="match status" value="1"/>
</dbReference>
<keyword evidence="6 8" id="KW-0067">ATP-binding</keyword>
<dbReference type="CDD" id="cd00560">
    <property type="entry name" value="PanC"/>
    <property type="match status" value="1"/>
</dbReference>
<keyword evidence="8" id="KW-0963">Cytoplasm</keyword>
<dbReference type="HAMAP" id="MF_00158">
    <property type="entry name" value="PanC"/>
    <property type="match status" value="1"/>
</dbReference>
<evidence type="ECO:0000256" key="3">
    <source>
        <dbReference type="ARBA" id="ARBA00022598"/>
    </source>
</evidence>
<dbReference type="InterPro" id="IPR004821">
    <property type="entry name" value="Cyt_trans-like"/>
</dbReference>
<comment type="similarity">
    <text evidence="2 8">Belongs to the pantothenate synthetase family.</text>
</comment>
<dbReference type="NCBIfam" id="TIGR00125">
    <property type="entry name" value="cyt_tran_rel"/>
    <property type="match status" value="1"/>
</dbReference>
<evidence type="ECO:0000256" key="7">
    <source>
        <dbReference type="ARBA" id="ARBA00048258"/>
    </source>
</evidence>
<organism evidence="9 10">
    <name type="scientific">Arcanobacterium phocae</name>
    <dbReference type="NCBI Taxonomy" id="131112"/>
    <lineage>
        <taxon>Bacteria</taxon>
        <taxon>Bacillati</taxon>
        <taxon>Actinomycetota</taxon>
        <taxon>Actinomycetes</taxon>
        <taxon>Actinomycetales</taxon>
        <taxon>Actinomycetaceae</taxon>
        <taxon>Arcanobacterium</taxon>
    </lineage>
</organism>
<comment type="miscellaneous">
    <text evidence="8">The reaction proceeds by a bi uni uni bi ping pong mechanism.</text>
</comment>
<comment type="subcellular location">
    <subcellularLocation>
        <location evidence="8">Cytoplasm</location>
    </subcellularLocation>
</comment>
<dbReference type="RefSeq" id="WP_091278766.1">
    <property type="nucleotide sequence ID" value="NZ_LT629804.1"/>
</dbReference>
<comment type="subunit">
    <text evidence="8">Homodimer.</text>
</comment>
<feature type="binding site" evidence="8">
    <location>
        <begin position="142"/>
        <end position="145"/>
    </location>
    <ligand>
        <name>ATP</name>
        <dbReference type="ChEBI" id="CHEBI:30616"/>
    </ligand>
</feature>
<evidence type="ECO:0000313" key="9">
    <source>
        <dbReference type="EMBL" id="SDU77812.1"/>
    </source>
</evidence>
<comment type="pathway">
    <text evidence="1 8">Cofactor biosynthesis; (R)-pantothenate biosynthesis; (R)-pantothenate from (R)-pantoate and beta-alanine: step 1/1.</text>
</comment>
<feature type="binding site" evidence="8">
    <location>
        <position position="148"/>
    </location>
    <ligand>
        <name>(R)-pantoate</name>
        <dbReference type="ChEBI" id="CHEBI:15980"/>
    </ligand>
</feature>
<dbReference type="GO" id="GO:0004592">
    <property type="term" value="F:pantoate-beta-alanine ligase activity"/>
    <property type="evidence" value="ECO:0007669"/>
    <property type="project" value="UniProtKB-UniRule"/>
</dbReference>
<dbReference type="GO" id="GO:0005524">
    <property type="term" value="F:ATP binding"/>
    <property type="evidence" value="ECO:0007669"/>
    <property type="project" value="UniProtKB-KW"/>
</dbReference>
<evidence type="ECO:0000256" key="4">
    <source>
        <dbReference type="ARBA" id="ARBA00022655"/>
    </source>
</evidence>
<dbReference type="OrthoDB" id="9773087at2"/>
<dbReference type="InterPro" id="IPR014729">
    <property type="entry name" value="Rossmann-like_a/b/a_fold"/>
</dbReference>
<dbReference type="SUPFAM" id="SSF52374">
    <property type="entry name" value="Nucleotidylyl transferase"/>
    <property type="match status" value="1"/>
</dbReference>
<reference evidence="10" key="1">
    <citation type="submission" date="2016-10" db="EMBL/GenBank/DDBJ databases">
        <authorList>
            <person name="Varghese N."/>
            <person name="Submissions S."/>
        </authorList>
    </citation>
    <scope>NUCLEOTIDE SEQUENCE [LARGE SCALE GENOMIC DNA]</scope>
    <source>
        <strain evidence="10">DSM 10002</strain>
    </source>
</reference>
<dbReference type="PANTHER" id="PTHR21299">
    <property type="entry name" value="CYTIDYLATE KINASE/PANTOATE-BETA-ALANINE LIGASE"/>
    <property type="match status" value="1"/>
</dbReference>
<feature type="binding site" evidence="8">
    <location>
        <begin position="179"/>
        <end position="182"/>
    </location>
    <ligand>
        <name>ATP</name>
        <dbReference type="ChEBI" id="CHEBI:30616"/>
    </ligand>
</feature>
<feature type="binding site" evidence="8">
    <location>
        <position position="58"/>
    </location>
    <ligand>
        <name>(R)-pantoate</name>
        <dbReference type="ChEBI" id="CHEBI:15980"/>
    </ligand>
</feature>
<evidence type="ECO:0000313" key="10">
    <source>
        <dbReference type="Proteomes" id="UP000214355"/>
    </source>
</evidence>
<dbReference type="AlphaFoldDB" id="A0A1H2LAF0"/>
<keyword evidence="10" id="KW-1185">Reference proteome</keyword>
<sequence length="275" mass="29441">MIIATTPAQLVEALKPLQGDIGLVMTMGALHEGHLSLVEAARRESDHVVVSIYVNPLQFGPGEDFEAYPRDLEGDVAKLDGVDVVFAPTDESMYPRTPLVRIDPGPVATILEGKTRPTHFAGVLQVVHKVFNLVRPRAAWFGQKDAQQLALIRTMVADLNMPLEIKSVPIKRESSGLAMSSRNSYLSDVEKEQALGLSQALAAGKRVADAGGSAAQTLAVARESLAHAPGIKVDYLELVDRDTFTQLNGSGTGLLVTAAWVGTTRLIDNLEVAIG</sequence>
<protein>
    <recommendedName>
        <fullName evidence="8">Pantothenate synthetase</fullName>
        <shortName evidence="8">PS</shortName>
        <ecNumber evidence="8">6.3.2.1</ecNumber>
    </recommendedName>
    <alternativeName>
        <fullName evidence="8">Pantoate--beta-alanine ligase</fullName>
    </alternativeName>
    <alternativeName>
        <fullName evidence="8">Pantoate-activating enzyme</fullName>
    </alternativeName>
</protein>
<feature type="binding site" evidence="8">
    <location>
        <begin position="27"/>
        <end position="34"/>
    </location>
    <ligand>
        <name>ATP</name>
        <dbReference type="ChEBI" id="CHEBI:30616"/>
    </ligand>
</feature>
<dbReference type="Gene3D" id="3.30.1300.10">
    <property type="entry name" value="Pantoate-beta-alanine ligase, C-terminal domain"/>
    <property type="match status" value="1"/>
</dbReference>
<dbReference type="InterPro" id="IPR042176">
    <property type="entry name" value="Pantoate_ligase_C"/>
</dbReference>
<dbReference type="EMBL" id="LT629804">
    <property type="protein sequence ID" value="SDU77812.1"/>
    <property type="molecule type" value="Genomic_DNA"/>
</dbReference>
<evidence type="ECO:0000256" key="6">
    <source>
        <dbReference type="ARBA" id="ARBA00022840"/>
    </source>
</evidence>
<evidence type="ECO:0000256" key="1">
    <source>
        <dbReference type="ARBA" id="ARBA00004990"/>
    </source>
</evidence>
<comment type="catalytic activity">
    <reaction evidence="7 8">
        <text>(R)-pantoate + beta-alanine + ATP = (R)-pantothenate + AMP + diphosphate + H(+)</text>
        <dbReference type="Rhea" id="RHEA:10912"/>
        <dbReference type="ChEBI" id="CHEBI:15378"/>
        <dbReference type="ChEBI" id="CHEBI:15980"/>
        <dbReference type="ChEBI" id="CHEBI:29032"/>
        <dbReference type="ChEBI" id="CHEBI:30616"/>
        <dbReference type="ChEBI" id="CHEBI:33019"/>
        <dbReference type="ChEBI" id="CHEBI:57966"/>
        <dbReference type="ChEBI" id="CHEBI:456215"/>
        <dbReference type="EC" id="6.3.2.1"/>
    </reaction>
</comment>
<keyword evidence="5 8" id="KW-0547">Nucleotide-binding</keyword>
<dbReference type="STRING" id="131112.SAMN04489737_0182"/>
<dbReference type="GeneID" id="65343941"/>
<dbReference type="Proteomes" id="UP000214355">
    <property type="component" value="Chromosome I"/>
</dbReference>
<evidence type="ECO:0000256" key="5">
    <source>
        <dbReference type="ARBA" id="ARBA00022741"/>
    </source>
</evidence>
<feature type="active site" description="Proton donor" evidence="8">
    <location>
        <position position="34"/>
    </location>
</feature>
<feature type="binding site" evidence="8">
    <location>
        <position position="58"/>
    </location>
    <ligand>
        <name>beta-alanine</name>
        <dbReference type="ChEBI" id="CHEBI:57966"/>
    </ligand>
</feature>
<evidence type="ECO:0000256" key="2">
    <source>
        <dbReference type="ARBA" id="ARBA00009256"/>
    </source>
</evidence>
<dbReference type="EC" id="6.3.2.1" evidence="8"/>
<accession>A0A1H2LAF0</accession>
<dbReference type="PANTHER" id="PTHR21299:SF1">
    <property type="entry name" value="PANTOATE--BETA-ALANINE LIGASE"/>
    <property type="match status" value="1"/>
</dbReference>
<evidence type="ECO:0000256" key="8">
    <source>
        <dbReference type="HAMAP-Rule" id="MF_00158"/>
    </source>
</evidence>
<gene>
    <name evidence="8" type="primary">panC</name>
    <name evidence="9" type="ORF">SAMN04489737_0182</name>
</gene>
<comment type="function">
    <text evidence="8">Catalyzes the condensation of pantoate with beta-alanine in an ATP-dependent reaction via a pantoyl-adenylate intermediate.</text>
</comment>
<dbReference type="Pfam" id="PF02569">
    <property type="entry name" value="Pantoate_ligase"/>
    <property type="match status" value="1"/>
</dbReference>
<dbReference type="UniPathway" id="UPA00028">
    <property type="reaction ID" value="UER00005"/>
</dbReference>
<dbReference type="GO" id="GO:0005829">
    <property type="term" value="C:cytosol"/>
    <property type="evidence" value="ECO:0007669"/>
    <property type="project" value="TreeGrafter"/>
</dbReference>
<dbReference type="GO" id="GO:0015940">
    <property type="term" value="P:pantothenate biosynthetic process"/>
    <property type="evidence" value="ECO:0007669"/>
    <property type="project" value="UniProtKB-UniRule"/>
</dbReference>
<name>A0A1H2LAF0_9ACTO</name>